<organism evidence="8">
    <name type="scientific">hydrothermal vent metagenome</name>
    <dbReference type="NCBI Taxonomy" id="652676"/>
    <lineage>
        <taxon>unclassified sequences</taxon>
        <taxon>metagenomes</taxon>
        <taxon>ecological metagenomes</taxon>
    </lineage>
</organism>
<dbReference type="AlphaFoldDB" id="A0A3B0WBH6"/>
<dbReference type="GO" id="GO:0046872">
    <property type="term" value="F:metal ion binding"/>
    <property type="evidence" value="ECO:0007669"/>
    <property type="project" value="UniProtKB-KW"/>
</dbReference>
<gene>
    <name evidence="8" type="ORF">MNBD_GAMMA03-1723</name>
</gene>
<evidence type="ECO:0000313" key="8">
    <source>
        <dbReference type="EMBL" id="VAW49673.1"/>
    </source>
</evidence>
<dbReference type="PANTHER" id="PTHR33653:SF1">
    <property type="entry name" value="RIBONUCLEASE VAPC2"/>
    <property type="match status" value="1"/>
</dbReference>
<dbReference type="Gene3D" id="3.40.50.1010">
    <property type="entry name" value="5'-nuclease"/>
    <property type="match status" value="1"/>
</dbReference>
<keyword evidence="3" id="KW-0479">Metal-binding</keyword>
<feature type="domain" description="PIN" evidence="7">
    <location>
        <begin position="7"/>
        <end position="99"/>
    </location>
</feature>
<evidence type="ECO:0000256" key="1">
    <source>
        <dbReference type="ARBA" id="ARBA00001946"/>
    </source>
</evidence>
<proteinExistence type="inferred from homology"/>
<dbReference type="GO" id="GO:0016787">
    <property type="term" value="F:hydrolase activity"/>
    <property type="evidence" value="ECO:0007669"/>
    <property type="project" value="UniProtKB-KW"/>
</dbReference>
<evidence type="ECO:0000256" key="6">
    <source>
        <dbReference type="ARBA" id="ARBA00038093"/>
    </source>
</evidence>
<evidence type="ECO:0000256" key="3">
    <source>
        <dbReference type="ARBA" id="ARBA00022723"/>
    </source>
</evidence>
<keyword evidence="4" id="KW-0378">Hydrolase</keyword>
<keyword evidence="2" id="KW-0540">Nuclease</keyword>
<comment type="similarity">
    <text evidence="6">Belongs to the PINc/VapC protein family.</text>
</comment>
<keyword evidence="5" id="KW-0460">Magnesium</keyword>
<dbReference type="Pfam" id="PF01850">
    <property type="entry name" value="PIN"/>
    <property type="match status" value="1"/>
</dbReference>
<dbReference type="InterPro" id="IPR050556">
    <property type="entry name" value="Type_II_TA_system_RNase"/>
</dbReference>
<dbReference type="SUPFAM" id="SSF88723">
    <property type="entry name" value="PIN domain-like"/>
    <property type="match status" value="1"/>
</dbReference>
<evidence type="ECO:0000256" key="5">
    <source>
        <dbReference type="ARBA" id="ARBA00022842"/>
    </source>
</evidence>
<evidence type="ECO:0000256" key="2">
    <source>
        <dbReference type="ARBA" id="ARBA00022722"/>
    </source>
</evidence>
<dbReference type="InterPro" id="IPR002716">
    <property type="entry name" value="PIN_dom"/>
</dbReference>
<comment type="cofactor">
    <cofactor evidence="1">
        <name>Mg(2+)</name>
        <dbReference type="ChEBI" id="CHEBI:18420"/>
    </cofactor>
</comment>
<dbReference type="GO" id="GO:0004518">
    <property type="term" value="F:nuclease activity"/>
    <property type="evidence" value="ECO:0007669"/>
    <property type="project" value="UniProtKB-KW"/>
</dbReference>
<reference evidence="8" key="1">
    <citation type="submission" date="2018-06" db="EMBL/GenBank/DDBJ databases">
        <authorList>
            <person name="Zhirakovskaya E."/>
        </authorList>
    </citation>
    <scope>NUCLEOTIDE SEQUENCE</scope>
</reference>
<evidence type="ECO:0000256" key="4">
    <source>
        <dbReference type="ARBA" id="ARBA00022801"/>
    </source>
</evidence>
<name>A0A3B0WBH6_9ZZZZ</name>
<dbReference type="EMBL" id="UOFC01000297">
    <property type="protein sequence ID" value="VAW49673.1"/>
    <property type="molecule type" value="Genomic_DNA"/>
</dbReference>
<protein>
    <submittedName>
        <fullName evidence="8">VapC toxin protein</fullName>
    </submittedName>
</protein>
<accession>A0A3B0WBH6</accession>
<dbReference type="InterPro" id="IPR029060">
    <property type="entry name" value="PIN-like_dom_sf"/>
</dbReference>
<sequence>MFNIHSGEISISTVTLGELVHGVEKSDNQRQNRIVLEGFVGRLEVINFDEAAAYQFGQLRHELKGQEIGAYDFMIAAHARSLGLTLITNNTREFSRVKGLRVENWVNNKTS</sequence>
<dbReference type="CDD" id="cd09881">
    <property type="entry name" value="PIN_VapC4-5_FitB-like"/>
    <property type="match status" value="1"/>
</dbReference>
<dbReference type="PANTHER" id="PTHR33653">
    <property type="entry name" value="RIBONUCLEASE VAPC2"/>
    <property type="match status" value="1"/>
</dbReference>
<evidence type="ECO:0000259" key="7">
    <source>
        <dbReference type="Pfam" id="PF01850"/>
    </source>
</evidence>